<dbReference type="PANTHER" id="PTHR36307">
    <property type="entry name" value="FLAGELLA BASAL BODY P-RING FORMATION PROTEIN FLGA"/>
    <property type="match status" value="1"/>
</dbReference>
<dbReference type="Pfam" id="PF13144">
    <property type="entry name" value="ChapFlgA"/>
    <property type="match status" value="1"/>
</dbReference>
<dbReference type="AlphaFoldDB" id="A0A1H0ED65"/>
<keyword evidence="2 4" id="KW-0732">Signal</keyword>
<dbReference type="GO" id="GO:0044780">
    <property type="term" value="P:bacterial-type flagellum assembly"/>
    <property type="evidence" value="ECO:0007669"/>
    <property type="project" value="InterPro"/>
</dbReference>
<keyword evidence="4" id="KW-1005">Bacterial flagellum biogenesis</keyword>
<feature type="domain" description="SAF" evidence="5">
    <location>
        <begin position="17"/>
        <end position="74"/>
    </location>
</feature>
<dbReference type="InterPro" id="IPR039246">
    <property type="entry name" value="Flagellar_FlgA"/>
</dbReference>
<dbReference type="NCBIfam" id="TIGR03170">
    <property type="entry name" value="flgA_cterm"/>
    <property type="match status" value="1"/>
</dbReference>
<comment type="similarity">
    <text evidence="4">Belongs to the FlgA family.</text>
</comment>
<evidence type="ECO:0000256" key="1">
    <source>
        <dbReference type="ARBA" id="ARBA00004418"/>
    </source>
</evidence>
<dbReference type="RefSeq" id="WP_149787290.1">
    <property type="nucleotide sequence ID" value="NZ_FNIO01000002.1"/>
</dbReference>
<keyword evidence="3 4" id="KW-0574">Periplasm</keyword>
<dbReference type="Gene3D" id="3.90.1210.10">
    <property type="entry name" value="Antifreeze-like/N-acetylneuraminic acid synthase C-terminal domain"/>
    <property type="match status" value="1"/>
</dbReference>
<evidence type="ECO:0000313" key="6">
    <source>
        <dbReference type="EMBL" id="SHK54180.1"/>
    </source>
</evidence>
<gene>
    <name evidence="6" type="ORF">SAMN05444142_106120</name>
</gene>
<sequence>MRWLWLLPCLAALPAHADMLVATRTLRAQTIVSPGDLTLRAGPDTGLTDPALVIGQETRVTIYAGRPLRPGDVGPPAIVERNQVVPLIYASAILRIETEARALDRAGAGETVRVLNLGSRNPVTGTVQPDGSILVEGTK</sequence>
<organism evidence="6 7">
    <name type="scientific">Lutimaribacter pacificus</name>
    <dbReference type="NCBI Taxonomy" id="391948"/>
    <lineage>
        <taxon>Bacteria</taxon>
        <taxon>Pseudomonadati</taxon>
        <taxon>Pseudomonadota</taxon>
        <taxon>Alphaproteobacteria</taxon>
        <taxon>Rhodobacterales</taxon>
        <taxon>Roseobacteraceae</taxon>
        <taxon>Lutimaribacter</taxon>
    </lineage>
</organism>
<evidence type="ECO:0000256" key="3">
    <source>
        <dbReference type="ARBA" id="ARBA00022764"/>
    </source>
</evidence>
<proteinExistence type="inferred from homology"/>
<protein>
    <recommendedName>
        <fullName evidence="4">Flagella basal body P-ring formation protein FlgA</fullName>
    </recommendedName>
</protein>
<reference evidence="6 7" key="1">
    <citation type="submission" date="2016-11" db="EMBL/GenBank/DDBJ databases">
        <authorList>
            <person name="Varghese N."/>
            <person name="Submissions S."/>
        </authorList>
    </citation>
    <scope>NUCLEOTIDE SEQUENCE [LARGE SCALE GENOMIC DNA]</scope>
    <source>
        <strain evidence="6 7">DSM 29620</strain>
    </source>
</reference>
<evidence type="ECO:0000259" key="5">
    <source>
        <dbReference type="SMART" id="SM00858"/>
    </source>
</evidence>
<comment type="function">
    <text evidence="4">Involved in the assembly process of the P-ring formation. It may associate with FlgF on the rod constituting a structure essential for the P-ring assembly or may act as a modulator protein for the P-ring assembly.</text>
</comment>
<keyword evidence="6" id="KW-0969">Cilium</keyword>
<accession>A0A1H0ED65</accession>
<dbReference type="EMBL" id="FQZZ01000006">
    <property type="protein sequence ID" value="SHK54180.1"/>
    <property type="molecule type" value="Genomic_DNA"/>
</dbReference>
<dbReference type="GO" id="GO:0042597">
    <property type="term" value="C:periplasmic space"/>
    <property type="evidence" value="ECO:0007669"/>
    <property type="project" value="UniProtKB-SubCell"/>
</dbReference>
<dbReference type="SMART" id="SM00858">
    <property type="entry name" value="SAF"/>
    <property type="match status" value="1"/>
</dbReference>
<keyword evidence="6" id="KW-0966">Cell projection</keyword>
<name>A0A1H0ED65_9RHOB</name>
<dbReference type="OrthoDB" id="7619725at2"/>
<comment type="subcellular location">
    <subcellularLocation>
        <location evidence="1 4">Periplasm</location>
    </subcellularLocation>
</comment>
<dbReference type="PANTHER" id="PTHR36307:SF1">
    <property type="entry name" value="FLAGELLA BASAL BODY P-RING FORMATION PROTEIN FLGA"/>
    <property type="match status" value="1"/>
</dbReference>
<feature type="chain" id="PRO_5015018719" description="Flagella basal body P-ring formation protein FlgA" evidence="4">
    <location>
        <begin position="18"/>
        <end position="139"/>
    </location>
</feature>
<dbReference type="Gene3D" id="2.30.30.760">
    <property type="match status" value="1"/>
</dbReference>
<dbReference type="CDD" id="cd11614">
    <property type="entry name" value="SAF_CpaB_FlgA_like"/>
    <property type="match status" value="1"/>
</dbReference>
<dbReference type="InterPro" id="IPR017585">
    <property type="entry name" value="SAF_FlgA"/>
</dbReference>
<keyword evidence="6" id="KW-0282">Flagellum</keyword>
<evidence type="ECO:0000313" key="7">
    <source>
        <dbReference type="Proteomes" id="UP000324252"/>
    </source>
</evidence>
<feature type="signal peptide" evidence="4">
    <location>
        <begin position="1"/>
        <end position="17"/>
    </location>
</feature>
<dbReference type="Proteomes" id="UP000324252">
    <property type="component" value="Unassembled WGS sequence"/>
</dbReference>
<keyword evidence="7" id="KW-1185">Reference proteome</keyword>
<dbReference type="InterPro" id="IPR013974">
    <property type="entry name" value="SAF"/>
</dbReference>
<evidence type="ECO:0000256" key="4">
    <source>
        <dbReference type="RuleBase" id="RU362063"/>
    </source>
</evidence>
<evidence type="ECO:0000256" key="2">
    <source>
        <dbReference type="ARBA" id="ARBA00022729"/>
    </source>
</evidence>